<gene>
    <name evidence="12" type="primary">LOC120267051</name>
</gene>
<keyword evidence="11" id="KW-1185">Reference proteome</keyword>
<dbReference type="Proteomes" id="UP001515500">
    <property type="component" value="Chromosome 8"/>
</dbReference>
<evidence type="ECO:0000256" key="3">
    <source>
        <dbReference type="ARBA" id="ARBA00022679"/>
    </source>
</evidence>
<evidence type="ECO:0000256" key="7">
    <source>
        <dbReference type="ARBA" id="ARBA00022833"/>
    </source>
</evidence>
<dbReference type="RefSeq" id="XP_039130666.1">
    <property type="nucleotide sequence ID" value="XM_039274732.1"/>
</dbReference>
<evidence type="ECO:0000256" key="9">
    <source>
        <dbReference type="SAM" id="MobiDB-lite"/>
    </source>
</evidence>
<dbReference type="PROSITE" id="PS50089">
    <property type="entry name" value="ZF_RING_2"/>
    <property type="match status" value="1"/>
</dbReference>
<comment type="catalytic activity">
    <reaction evidence="1">
        <text>S-ubiquitinyl-[E2 ubiquitin-conjugating enzyme]-L-cysteine + [acceptor protein]-L-lysine = [E2 ubiquitin-conjugating enzyme]-L-cysteine + N(6)-ubiquitinyl-[acceptor protein]-L-lysine.</text>
        <dbReference type="EC" id="2.3.2.27"/>
    </reaction>
</comment>
<dbReference type="EC" id="2.3.2.27" evidence="2"/>
<dbReference type="InterPro" id="IPR001841">
    <property type="entry name" value="Znf_RING"/>
</dbReference>
<name>A0AB40BVT1_DIOCR</name>
<feature type="compositionally biased region" description="Low complexity" evidence="9">
    <location>
        <begin position="397"/>
        <end position="415"/>
    </location>
</feature>
<reference evidence="12" key="1">
    <citation type="submission" date="2025-08" db="UniProtKB">
        <authorList>
            <consortium name="RefSeq"/>
        </authorList>
    </citation>
    <scope>IDENTIFICATION</scope>
</reference>
<feature type="compositionally biased region" description="Low complexity" evidence="9">
    <location>
        <begin position="217"/>
        <end position="236"/>
    </location>
</feature>
<feature type="compositionally biased region" description="Basic and acidic residues" evidence="9">
    <location>
        <begin position="351"/>
        <end position="364"/>
    </location>
</feature>
<dbReference type="InterPro" id="IPR013083">
    <property type="entry name" value="Znf_RING/FYVE/PHD"/>
</dbReference>
<dbReference type="Gene3D" id="3.30.40.10">
    <property type="entry name" value="Zinc/RING finger domain, C3HC4 (zinc finger)"/>
    <property type="match status" value="1"/>
</dbReference>
<feature type="compositionally biased region" description="Acidic residues" evidence="9">
    <location>
        <begin position="146"/>
        <end position="162"/>
    </location>
</feature>
<dbReference type="FunFam" id="3.30.40.10:FF:000504">
    <property type="entry name" value="E3 ubiquitin-protein ligase arkadia"/>
    <property type="match status" value="1"/>
</dbReference>
<dbReference type="SUPFAM" id="SSF57850">
    <property type="entry name" value="RING/U-box"/>
    <property type="match status" value="1"/>
</dbReference>
<dbReference type="PANTHER" id="PTHR22937">
    <property type="entry name" value="E3 UBIQUITIN-PROTEIN LIGASE RNF165"/>
    <property type="match status" value="1"/>
</dbReference>
<evidence type="ECO:0000256" key="5">
    <source>
        <dbReference type="ARBA" id="ARBA00022771"/>
    </source>
</evidence>
<dbReference type="GO" id="GO:0008270">
    <property type="term" value="F:zinc ion binding"/>
    <property type="evidence" value="ECO:0007669"/>
    <property type="project" value="UniProtKB-KW"/>
</dbReference>
<evidence type="ECO:0000313" key="12">
    <source>
        <dbReference type="RefSeq" id="XP_039130666.1"/>
    </source>
</evidence>
<evidence type="ECO:0000256" key="4">
    <source>
        <dbReference type="ARBA" id="ARBA00022723"/>
    </source>
</evidence>
<dbReference type="PANTHER" id="PTHR22937:SF136">
    <property type="entry name" value="RING-TYPE E3 UBIQUITIN TRANSFERASE"/>
    <property type="match status" value="1"/>
</dbReference>
<dbReference type="InterPro" id="IPR045191">
    <property type="entry name" value="MBR1/2-like"/>
</dbReference>
<sequence>MDVYLRRTAGNIGSSRKGSNLVGRDLKHEDKSVQHCNRIGCSTNLNYMKGGHLSNANKSTCSRSSFRSACSKALANMDDLEKPKCLKATFRSTCGKALAGSSSASFPTSIVLNKSHREQKSRLLSKGTSVTDSSSASSSSSRQDIQDLDSVDAQEQTQDETENGTATSMTGNFQSLLRGADSLDSTRGCSTSVIRRVANGNTMSTSRSCRQKPGNISQDTSSSSAKSSVVSRSGTSKLVSQIPGTGSQRYGLKNLGCTSISDVLPSGWSSSNGGQGRAVESVRKRPSEGESSSGRGKGIIGSSSERRLGSQHSKLSGPSVSTPENLIAQEGLRNSNKPFSRGLSVRTQRGPVRDTRMRLSERGDNSTPHLDPLVIPQPRVYIQDVPESPSRSFLLESPPSLSHDSFSSQGSSSRSIRNRLLASHSDNRGGHHFNMETTAEVLLALERIEHIEDLTFEQLMMLEMNLYLGGLSFQDQHRDMRMDIDNMSYEELLALEEKIGTVSTALSEEALSKCLKRSIYIRPTLASTVTACGDDIKCSICQEDYVLGEEIGSLACEHRYHVACIQQWLRLKNWCPICKSSAVASSKSPINRPT</sequence>
<evidence type="ECO:0000256" key="1">
    <source>
        <dbReference type="ARBA" id="ARBA00000900"/>
    </source>
</evidence>
<feature type="compositionally biased region" description="Polar residues" evidence="9">
    <location>
        <begin position="163"/>
        <end position="172"/>
    </location>
</feature>
<dbReference type="SMART" id="SM00184">
    <property type="entry name" value="RING"/>
    <property type="match status" value="1"/>
</dbReference>
<dbReference type="Pfam" id="PF13639">
    <property type="entry name" value="zf-RING_2"/>
    <property type="match status" value="1"/>
</dbReference>
<keyword evidence="5 8" id="KW-0863">Zinc-finger</keyword>
<dbReference type="GeneID" id="120267051"/>
<keyword evidence="4" id="KW-0479">Metal-binding</keyword>
<feature type="compositionally biased region" description="Polar residues" evidence="9">
    <location>
        <begin position="310"/>
        <end position="324"/>
    </location>
</feature>
<feature type="region of interest" description="Disordered" evidence="9">
    <location>
        <begin position="116"/>
        <end position="172"/>
    </location>
</feature>
<keyword evidence="3" id="KW-0808">Transferase</keyword>
<keyword evidence="7" id="KW-0862">Zinc</keyword>
<evidence type="ECO:0000256" key="8">
    <source>
        <dbReference type="PROSITE-ProRule" id="PRU00175"/>
    </source>
</evidence>
<proteinExistence type="predicted"/>
<protein>
    <recommendedName>
        <fullName evidence="2">RING-type E3 ubiquitin transferase</fullName>
        <ecNumber evidence="2">2.3.2.27</ecNumber>
    </recommendedName>
</protein>
<evidence type="ECO:0000313" key="11">
    <source>
        <dbReference type="Proteomes" id="UP001515500"/>
    </source>
</evidence>
<organism evidence="11 12">
    <name type="scientific">Dioscorea cayennensis subsp. rotundata</name>
    <name type="common">White Guinea yam</name>
    <name type="synonym">Dioscorea rotundata</name>
    <dbReference type="NCBI Taxonomy" id="55577"/>
    <lineage>
        <taxon>Eukaryota</taxon>
        <taxon>Viridiplantae</taxon>
        <taxon>Streptophyta</taxon>
        <taxon>Embryophyta</taxon>
        <taxon>Tracheophyta</taxon>
        <taxon>Spermatophyta</taxon>
        <taxon>Magnoliopsida</taxon>
        <taxon>Liliopsida</taxon>
        <taxon>Dioscoreales</taxon>
        <taxon>Dioscoreaceae</taxon>
        <taxon>Dioscorea</taxon>
    </lineage>
</organism>
<accession>A0AB40BVT1</accession>
<evidence type="ECO:0000259" key="10">
    <source>
        <dbReference type="PROSITE" id="PS50089"/>
    </source>
</evidence>
<feature type="domain" description="RING-type" evidence="10">
    <location>
        <begin position="538"/>
        <end position="579"/>
    </location>
</feature>
<evidence type="ECO:0000256" key="6">
    <source>
        <dbReference type="ARBA" id="ARBA00022786"/>
    </source>
</evidence>
<evidence type="ECO:0000256" key="2">
    <source>
        <dbReference type="ARBA" id="ARBA00012483"/>
    </source>
</evidence>
<feature type="compositionally biased region" description="Polar residues" evidence="9">
    <location>
        <begin position="237"/>
        <end position="248"/>
    </location>
</feature>
<dbReference type="AlphaFoldDB" id="A0AB40BVT1"/>
<feature type="compositionally biased region" description="Polar residues" evidence="9">
    <location>
        <begin position="256"/>
        <end position="272"/>
    </location>
</feature>
<feature type="region of interest" description="Disordered" evidence="9">
    <location>
        <begin position="201"/>
        <end position="375"/>
    </location>
</feature>
<feature type="region of interest" description="Disordered" evidence="9">
    <location>
        <begin position="391"/>
        <end position="415"/>
    </location>
</feature>
<keyword evidence="6" id="KW-0833">Ubl conjugation pathway</keyword>
<dbReference type="GO" id="GO:0061630">
    <property type="term" value="F:ubiquitin protein ligase activity"/>
    <property type="evidence" value="ECO:0007669"/>
    <property type="project" value="UniProtKB-EC"/>
</dbReference>